<reference evidence="2" key="1">
    <citation type="journal article" date="2020" name="Cell">
        <title>Large-Scale Comparative Analyses of Tick Genomes Elucidate Their Genetic Diversity and Vector Capacities.</title>
        <authorList>
            <consortium name="Tick Genome and Microbiome Consortium (TIGMIC)"/>
            <person name="Jia N."/>
            <person name="Wang J."/>
            <person name="Shi W."/>
            <person name="Du L."/>
            <person name="Sun Y."/>
            <person name="Zhan W."/>
            <person name="Jiang J.F."/>
            <person name="Wang Q."/>
            <person name="Zhang B."/>
            <person name="Ji P."/>
            <person name="Bell-Sakyi L."/>
            <person name="Cui X.M."/>
            <person name="Yuan T.T."/>
            <person name="Jiang B.G."/>
            <person name="Yang W.F."/>
            <person name="Lam T.T."/>
            <person name="Chang Q.C."/>
            <person name="Ding S.J."/>
            <person name="Wang X.J."/>
            <person name="Zhu J.G."/>
            <person name="Ruan X.D."/>
            <person name="Zhao L."/>
            <person name="Wei J.T."/>
            <person name="Ye R.Z."/>
            <person name="Que T.C."/>
            <person name="Du C.H."/>
            <person name="Zhou Y.H."/>
            <person name="Cheng J.X."/>
            <person name="Dai P.F."/>
            <person name="Guo W.B."/>
            <person name="Han X.H."/>
            <person name="Huang E.J."/>
            <person name="Li L.F."/>
            <person name="Wei W."/>
            <person name="Gao Y.C."/>
            <person name="Liu J.Z."/>
            <person name="Shao H.Z."/>
            <person name="Wang X."/>
            <person name="Wang C.C."/>
            <person name="Yang T.C."/>
            <person name="Huo Q.B."/>
            <person name="Li W."/>
            <person name="Chen H.Y."/>
            <person name="Chen S.E."/>
            <person name="Zhou L.G."/>
            <person name="Ni X.B."/>
            <person name="Tian J.H."/>
            <person name="Sheng Y."/>
            <person name="Liu T."/>
            <person name="Pan Y.S."/>
            <person name="Xia L.Y."/>
            <person name="Li J."/>
            <person name="Zhao F."/>
            <person name="Cao W.C."/>
        </authorList>
    </citation>
    <scope>NUCLEOTIDE SEQUENCE</scope>
    <source>
        <strain evidence="2">Rsan-2018</strain>
    </source>
</reference>
<dbReference type="AlphaFoldDB" id="A0A9D4PPX3"/>
<dbReference type="EMBL" id="JABSTV010001251">
    <property type="protein sequence ID" value="KAH7951146.1"/>
    <property type="molecule type" value="Genomic_DNA"/>
</dbReference>
<comment type="caution">
    <text evidence="2">The sequence shown here is derived from an EMBL/GenBank/DDBJ whole genome shotgun (WGS) entry which is preliminary data.</text>
</comment>
<dbReference type="VEuPathDB" id="VectorBase:RSAN_049092"/>
<name>A0A9D4PPX3_RHISA</name>
<evidence type="ECO:0000313" key="2">
    <source>
        <dbReference type="EMBL" id="KAH7951146.1"/>
    </source>
</evidence>
<sequence length="177" mass="19620">MPENPPFASTGSPSAPLKEQRGRAPCRLCEKHFHPSDFVTSTSYTDTVTGKVIEVPLKLRRLKPGTVPSIFPGCPTYLSQDKSAAREGPEEKRARMEAKALQDALQESLITQQEEEQSNAISSLEDLLCHTDKLLVGDFWSKRPVANSIQPFRRSEANYQADLTSVTSLQRGEAFSI</sequence>
<keyword evidence="3" id="KW-1185">Reference proteome</keyword>
<gene>
    <name evidence="2" type="ORF">HPB52_005175</name>
</gene>
<organism evidence="2 3">
    <name type="scientific">Rhipicephalus sanguineus</name>
    <name type="common">Brown dog tick</name>
    <name type="synonym">Ixodes sanguineus</name>
    <dbReference type="NCBI Taxonomy" id="34632"/>
    <lineage>
        <taxon>Eukaryota</taxon>
        <taxon>Metazoa</taxon>
        <taxon>Ecdysozoa</taxon>
        <taxon>Arthropoda</taxon>
        <taxon>Chelicerata</taxon>
        <taxon>Arachnida</taxon>
        <taxon>Acari</taxon>
        <taxon>Parasitiformes</taxon>
        <taxon>Ixodida</taxon>
        <taxon>Ixodoidea</taxon>
        <taxon>Ixodidae</taxon>
        <taxon>Rhipicephalinae</taxon>
        <taxon>Rhipicephalus</taxon>
        <taxon>Rhipicephalus</taxon>
    </lineage>
</organism>
<dbReference type="Proteomes" id="UP000821837">
    <property type="component" value="Chromosome 5"/>
</dbReference>
<reference evidence="2" key="2">
    <citation type="submission" date="2021-09" db="EMBL/GenBank/DDBJ databases">
        <authorList>
            <person name="Jia N."/>
            <person name="Wang J."/>
            <person name="Shi W."/>
            <person name="Du L."/>
            <person name="Sun Y."/>
            <person name="Zhan W."/>
            <person name="Jiang J."/>
            <person name="Wang Q."/>
            <person name="Zhang B."/>
            <person name="Ji P."/>
            <person name="Sakyi L.B."/>
            <person name="Cui X."/>
            <person name="Yuan T."/>
            <person name="Jiang B."/>
            <person name="Yang W."/>
            <person name="Lam T.T.-Y."/>
            <person name="Chang Q."/>
            <person name="Ding S."/>
            <person name="Wang X."/>
            <person name="Zhu J."/>
            <person name="Ruan X."/>
            <person name="Zhao L."/>
            <person name="Wei J."/>
            <person name="Que T."/>
            <person name="Du C."/>
            <person name="Cheng J."/>
            <person name="Dai P."/>
            <person name="Han X."/>
            <person name="Huang E."/>
            <person name="Gao Y."/>
            <person name="Liu J."/>
            <person name="Shao H."/>
            <person name="Ye R."/>
            <person name="Li L."/>
            <person name="Wei W."/>
            <person name="Wang X."/>
            <person name="Wang C."/>
            <person name="Huo Q."/>
            <person name="Li W."/>
            <person name="Guo W."/>
            <person name="Chen H."/>
            <person name="Chen S."/>
            <person name="Zhou L."/>
            <person name="Zhou L."/>
            <person name="Ni X."/>
            <person name="Tian J."/>
            <person name="Zhou Y."/>
            <person name="Sheng Y."/>
            <person name="Liu T."/>
            <person name="Pan Y."/>
            <person name="Xia L."/>
            <person name="Li J."/>
            <person name="Zhao F."/>
            <person name="Cao W."/>
        </authorList>
    </citation>
    <scope>NUCLEOTIDE SEQUENCE</scope>
    <source>
        <strain evidence="2">Rsan-2018</strain>
        <tissue evidence="2">Larvae</tissue>
    </source>
</reference>
<evidence type="ECO:0000256" key="1">
    <source>
        <dbReference type="SAM" id="MobiDB-lite"/>
    </source>
</evidence>
<feature type="region of interest" description="Disordered" evidence="1">
    <location>
        <begin position="1"/>
        <end position="23"/>
    </location>
</feature>
<evidence type="ECO:0000313" key="3">
    <source>
        <dbReference type="Proteomes" id="UP000821837"/>
    </source>
</evidence>
<proteinExistence type="predicted"/>
<accession>A0A9D4PPX3</accession>
<protein>
    <submittedName>
        <fullName evidence="2">Uncharacterized protein</fullName>
    </submittedName>
</protein>